<dbReference type="InterPro" id="IPR010272">
    <property type="entry name" value="T6SS_TssF"/>
</dbReference>
<gene>
    <name evidence="1" type="ORF">NHU_04367</name>
</gene>
<dbReference type="NCBIfam" id="TIGR03359">
    <property type="entry name" value="VI_chp_6"/>
    <property type="match status" value="1"/>
</dbReference>
<dbReference type="eggNOG" id="COG3519">
    <property type="taxonomic scope" value="Bacteria"/>
</dbReference>
<dbReference type="RefSeq" id="WP_060836618.1">
    <property type="nucleotide sequence ID" value="NZ_JAAEAJ010000020.1"/>
</dbReference>
<name>A0A0D6B9H1_RHOSU</name>
<dbReference type="PIRSF" id="PIRSF028304">
    <property type="entry name" value="UCP028304"/>
    <property type="match status" value="1"/>
</dbReference>
<dbReference type="PATRIC" id="fig|35806.4.peg.4469"/>
<proteinExistence type="predicted"/>
<dbReference type="KEGG" id="rsu:NHU_04367"/>
<dbReference type="PANTHER" id="PTHR35370:SF1">
    <property type="entry name" value="TYPE VI SECRETION SYSTEM COMPONENT TSSF1"/>
    <property type="match status" value="1"/>
</dbReference>
<dbReference type="EMBL" id="AP014801">
    <property type="protein sequence ID" value="BAQ71480.1"/>
    <property type="molecule type" value="Genomic_DNA"/>
</dbReference>
<dbReference type="OrthoDB" id="9763676at2"/>
<dbReference type="Pfam" id="PF05947">
    <property type="entry name" value="T6SS_TssF"/>
    <property type="match status" value="1"/>
</dbReference>
<organism evidence="1 2">
    <name type="scientific">Rhodovulum sulfidophilum</name>
    <name type="common">Rhodobacter sulfidophilus</name>
    <dbReference type="NCBI Taxonomy" id="35806"/>
    <lineage>
        <taxon>Bacteria</taxon>
        <taxon>Pseudomonadati</taxon>
        <taxon>Pseudomonadota</taxon>
        <taxon>Alphaproteobacteria</taxon>
        <taxon>Rhodobacterales</taxon>
        <taxon>Paracoccaceae</taxon>
        <taxon>Rhodovulum</taxon>
    </lineage>
</organism>
<geneLocation type="plasmid" evidence="2">
    <name>Plasmid1 DNA</name>
</geneLocation>
<reference evidence="1 2" key="1">
    <citation type="submission" date="2015-02" db="EMBL/GenBank/DDBJ databases">
        <title>Genome sequene of Rhodovulum sulfidophilum DSM 2351.</title>
        <authorList>
            <person name="Nagao N."/>
        </authorList>
    </citation>
    <scope>NUCLEOTIDE SEQUENCE [LARGE SCALE GENOMIC DNA]</scope>
    <source>
        <strain evidence="1 2">DSM 2351</strain>
        <plasmid evidence="2">Plasmid Plasmid1 DNA</plasmid>
    </source>
</reference>
<protein>
    <submittedName>
        <fullName evidence="1">Uncharacterized protein</fullName>
    </submittedName>
</protein>
<dbReference type="Proteomes" id="UP000064912">
    <property type="component" value="Plasmid Plasmid1"/>
</dbReference>
<dbReference type="AlphaFoldDB" id="A0A0D6B9H1"/>
<sequence length="642" mass="70479">MNPALRDTYNRELALLKERTAEFARDYPGLADRLGGLMADNLDPTVAGLLEGSAFLAARVQLKLQDEFRGFTEALLDQVFPDALAPTPSAMLVEASVPAGNSDIVKGLRFDPGAYMDARFRDADKRIACRFSLAAPLTIWPLKLAGLRYLSGAGPVGALGQEIAEGTKAGLVLDLARIAPSGLADGSAPLAELELDRLDLHLTGPMAEAVALYEQIFARSLRVSLRWLDAQGDPVFARLPPDCLEQVGFDPEERLFPHHARLFDGFALLREYFVFPRKFLGFRIKGLADHLPRIRGSEVQVIVEFDRADPRLAERLSEGDVALNCAPAVNLFEEMSSTVRIDGKQHEYVVTPNATPVTHYELLDILDVQAHYATHRSKERVQPLYALPEGGQDPRRTLYYTARRKPRRLTAREHRFGPARNRYRGTETFISIYEPDGGDDIQRLQVRALCSNRHLPAELPIAQSEGDFHMTDDVTVSLACRAGPTPPRNPLGRSDPGAGPRAGAGDVYWRLISYLSLNQFGLGGRQEGDSAAALREMLALFADFSDSAAEAGVRGLRAVETRPVTRSVAMADGYHLARGTEISLSFDESDYESTGVMLIGAVLDRFLSEYAAVNSFTQVRVASVQRGAIRSWPPRSGSGPIL</sequence>
<accession>A0A0D6B9H1</accession>
<evidence type="ECO:0000313" key="1">
    <source>
        <dbReference type="EMBL" id="BAQ71480.1"/>
    </source>
</evidence>
<keyword evidence="1" id="KW-0614">Plasmid</keyword>
<evidence type="ECO:0000313" key="2">
    <source>
        <dbReference type="Proteomes" id="UP000064912"/>
    </source>
</evidence>
<dbReference type="PANTHER" id="PTHR35370">
    <property type="entry name" value="CYTOPLASMIC PROTEIN-RELATED-RELATED"/>
    <property type="match status" value="1"/>
</dbReference>